<dbReference type="InterPro" id="IPR029010">
    <property type="entry name" value="ThuA-like"/>
</dbReference>
<evidence type="ECO:0000259" key="1">
    <source>
        <dbReference type="Pfam" id="PF06283"/>
    </source>
</evidence>
<dbReference type="KEGG" id="agv:OJF2_10830"/>
<sequence length="266" mass="29600">MRSRGSIILPALLVLLAWPGLAPAQQTRRLLVVGEAKGYQHDAITTAMVTLHDLGKSSGRWETTFRTDCRNITKKPLKYQVKNLDAFDAVAFYTDGDLAMDDSQKADLLSFVRDDGKGFIGIHSATITFPSWPEYAKLIGGSFDGHPWGQFDAPLVVEDAAFPGMKFLSPRFTLRDEIYQIKGFSRERSRVLLGLDASKLDLKVKGVRAGVTDFPVIWAHPYGKGRVLYNGLGHRDEAWEDPGLRRMWTAHVLWAMGLVPGDASPR</sequence>
<dbReference type="Proteomes" id="UP000324233">
    <property type="component" value="Chromosome"/>
</dbReference>
<organism evidence="2 3">
    <name type="scientific">Aquisphaera giovannonii</name>
    <dbReference type="NCBI Taxonomy" id="406548"/>
    <lineage>
        <taxon>Bacteria</taxon>
        <taxon>Pseudomonadati</taxon>
        <taxon>Planctomycetota</taxon>
        <taxon>Planctomycetia</taxon>
        <taxon>Isosphaerales</taxon>
        <taxon>Isosphaeraceae</taxon>
        <taxon>Aquisphaera</taxon>
    </lineage>
</organism>
<protein>
    <submittedName>
        <fullName evidence="2">Trehalose utilization</fullName>
    </submittedName>
</protein>
<dbReference type="AlphaFoldDB" id="A0A5B9VWZ8"/>
<gene>
    <name evidence="2" type="ORF">OJF2_10830</name>
</gene>
<dbReference type="OrthoDB" id="9785923at2"/>
<proteinExistence type="predicted"/>
<dbReference type="InterPro" id="IPR029062">
    <property type="entry name" value="Class_I_gatase-like"/>
</dbReference>
<dbReference type="Gene3D" id="3.40.50.880">
    <property type="match status" value="1"/>
</dbReference>
<accession>A0A5B9VWZ8</accession>
<dbReference type="SUPFAM" id="SSF52317">
    <property type="entry name" value="Class I glutamine amidotransferase-like"/>
    <property type="match status" value="1"/>
</dbReference>
<name>A0A5B9VWZ8_9BACT</name>
<evidence type="ECO:0000313" key="2">
    <source>
        <dbReference type="EMBL" id="QEH32604.1"/>
    </source>
</evidence>
<feature type="domain" description="ThuA-like" evidence="1">
    <location>
        <begin position="29"/>
        <end position="255"/>
    </location>
</feature>
<dbReference type="Pfam" id="PF06283">
    <property type="entry name" value="ThuA"/>
    <property type="match status" value="1"/>
</dbReference>
<dbReference type="PANTHER" id="PTHR40469">
    <property type="entry name" value="SECRETED GLYCOSYL HYDROLASE"/>
    <property type="match status" value="1"/>
</dbReference>
<evidence type="ECO:0000313" key="3">
    <source>
        <dbReference type="Proteomes" id="UP000324233"/>
    </source>
</evidence>
<dbReference type="PANTHER" id="PTHR40469:SF2">
    <property type="entry name" value="GALACTOSE-BINDING DOMAIN-LIKE SUPERFAMILY PROTEIN"/>
    <property type="match status" value="1"/>
</dbReference>
<reference evidence="2 3" key="1">
    <citation type="submission" date="2019-08" db="EMBL/GenBank/DDBJ databases">
        <title>Deep-cultivation of Planctomycetes and their phenomic and genomic characterization uncovers novel biology.</title>
        <authorList>
            <person name="Wiegand S."/>
            <person name="Jogler M."/>
            <person name="Boedeker C."/>
            <person name="Pinto D."/>
            <person name="Vollmers J."/>
            <person name="Rivas-Marin E."/>
            <person name="Kohn T."/>
            <person name="Peeters S.H."/>
            <person name="Heuer A."/>
            <person name="Rast P."/>
            <person name="Oberbeckmann S."/>
            <person name="Bunk B."/>
            <person name="Jeske O."/>
            <person name="Meyerdierks A."/>
            <person name="Storesund J.E."/>
            <person name="Kallscheuer N."/>
            <person name="Luecker S."/>
            <person name="Lage O.M."/>
            <person name="Pohl T."/>
            <person name="Merkel B.J."/>
            <person name="Hornburger P."/>
            <person name="Mueller R.-W."/>
            <person name="Bruemmer F."/>
            <person name="Labrenz M."/>
            <person name="Spormann A.M."/>
            <person name="Op den Camp H."/>
            <person name="Overmann J."/>
            <person name="Amann R."/>
            <person name="Jetten M.S.M."/>
            <person name="Mascher T."/>
            <person name="Medema M.H."/>
            <person name="Devos D.P."/>
            <person name="Kaster A.-K."/>
            <person name="Ovreas L."/>
            <person name="Rohde M."/>
            <person name="Galperin M.Y."/>
            <person name="Jogler C."/>
        </authorList>
    </citation>
    <scope>NUCLEOTIDE SEQUENCE [LARGE SCALE GENOMIC DNA]</scope>
    <source>
        <strain evidence="2 3">OJF2</strain>
    </source>
</reference>
<dbReference type="EMBL" id="CP042997">
    <property type="protein sequence ID" value="QEH32604.1"/>
    <property type="molecule type" value="Genomic_DNA"/>
</dbReference>
<dbReference type="RefSeq" id="WP_148591910.1">
    <property type="nucleotide sequence ID" value="NZ_CP042997.1"/>
</dbReference>
<keyword evidence="3" id="KW-1185">Reference proteome</keyword>